<dbReference type="PANTHER" id="PTHR21497:SF24">
    <property type="entry name" value="E3 UBIQUITIN-PROTEIN LIGASE UBR1"/>
    <property type="match status" value="1"/>
</dbReference>
<keyword evidence="6 10" id="KW-0833">Ubl conjugation pathway</keyword>
<proteinExistence type="inferred from homology"/>
<dbReference type="Pfam" id="PF18995">
    <property type="entry name" value="PRT6_C"/>
    <property type="match status" value="1"/>
</dbReference>
<dbReference type="Proteomes" id="UP000285301">
    <property type="component" value="Unassembled WGS sequence"/>
</dbReference>
<feature type="zinc finger region" description="UBR-type" evidence="9">
    <location>
        <begin position="93"/>
        <end position="164"/>
    </location>
</feature>
<dbReference type="GO" id="GO:0008270">
    <property type="term" value="F:zinc ion binding"/>
    <property type="evidence" value="ECO:0007669"/>
    <property type="project" value="UniProtKB-UniRule"/>
</dbReference>
<dbReference type="InterPro" id="IPR014719">
    <property type="entry name" value="Ribosomal_bL12_C/ClpS-like"/>
</dbReference>
<dbReference type="InterPro" id="IPR003126">
    <property type="entry name" value="Znf_UBR"/>
</dbReference>
<dbReference type="SUPFAM" id="SSF54736">
    <property type="entry name" value="ClpS-like"/>
    <property type="match status" value="1"/>
</dbReference>
<dbReference type="InterPro" id="IPR039164">
    <property type="entry name" value="UBR1-like"/>
</dbReference>
<keyword evidence="7 10" id="KW-0862">Zinc</keyword>
<keyword evidence="4 10" id="KW-0479">Metal-binding</keyword>
<dbReference type="InterPro" id="IPR003769">
    <property type="entry name" value="ClpS_core"/>
</dbReference>
<evidence type="ECO:0000256" key="4">
    <source>
        <dbReference type="ARBA" id="ARBA00022723"/>
    </source>
</evidence>
<dbReference type="OrthoDB" id="26387at2759"/>
<dbReference type="InterPro" id="IPR044046">
    <property type="entry name" value="E3_ligase_UBR-like_C"/>
</dbReference>
<evidence type="ECO:0000256" key="5">
    <source>
        <dbReference type="ARBA" id="ARBA00022771"/>
    </source>
</evidence>
<evidence type="ECO:0000256" key="8">
    <source>
        <dbReference type="ARBA" id="ARBA00046341"/>
    </source>
</evidence>
<evidence type="ECO:0000256" key="2">
    <source>
        <dbReference type="ARBA" id="ARBA00004906"/>
    </source>
</evidence>
<feature type="region of interest" description="Disordered" evidence="11">
    <location>
        <begin position="1059"/>
        <end position="1079"/>
    </location>
</feature>
<protein>
    <recommendedName>
        <fullName evidence="10">E3 ubiquitin-protein ligase</fullName>
        <ecNumber evidence="10">2.3.2.27</ecNumber>
    </recommendedName>
</protein>
<keyword evidence="5 10" id="KW-0863">Zinc-finger</keyword>
<dbReference type="Pfam" id="PF22960">
    <property type="entry name" value="WHD_UBR1"/>
    <property type="match status" value="1"/>
</dbReference>
<dbReference type="GO" id="GO:0061630">
    <property type="term" value="F:ubiquitin protein ligase activity"/>
    <property type="evidence" value="ECO:0007669"/>
    <property type="project" value="UniProtKB-UniRule"/>
</dbReference>
<dbReference type="GO" id="GO:0005737">
    <property type="term" value="C:cytoplasm"/>
    <property type="evidence" value="ECO:0007669"/>
    <property type="project" value="TreeGrafter"/>
</dbReference>
<comment type="catalytic activity">
    <reaction evidence="1 10">
        <text>S-ubiquitinyl-[E2 ubiquitin-conjugating enzyme]-L-cysteine + [acceptor protein]-L-lysine = [E2 ubiquitin-conjugating enzyme]-L-cysteine + N(6)-ubiquitinyl-[acceptor protein]-L-lysine.</text>
        <dbReference type="EC" id="2.3.2.27"/>
    </reaction>
</comment>
<dbReference type="EC" id="2.3.2.27" evidence="10"/>
<comment type="similarity">
    <text evidence="8 10">Belongs to the E3 ubiquitin-protein ligase UBR1-like family.</text>
</comment>
<comment type="function">
    <text evidence="10">Ubiquitin ligase protein which is a component of the N-end rule pathway. Recognizes and binds to proteins bearing specific N-terminal residues that are destabilizing according to the N-end rule, leading to their ubiquitination and subsequent degradation.</text>
</comment>
<dbReference type="FunFam" id="3.30.1390.10:FF:000003">
    <property type="entry name" value="E3 ubiquitin-protein ligase UBR2 isoform X1"/>
    <property type="match status" value="1"/>
</dbReference>
<evidence type="ECO:0000256" key="1">
    <source>
        <dbReference type="ARBA" id="ARBA00000900"/>
    </source>
</evidence>
<evidence type="ECO:0000313" key="13">
    <source>
        <dbReference type="EMBL" id="RWS17388.1"/>
    </source>
</evidence>
<dbReference type="Pfam" id="PF02617">
    <property type="entry name" value="ClpS"/>
    <property type="match status" value="1"/>
</dbReference>
<comment type="caution">
    <text evidence="13">The sequence shown here is derived from an EMBL/GenBank/DDBJ whole genome shotgun (WGS) entry which is preliminary data.</text>
</comment>
<organism evidence="13 14">
    <name type="scientific">Dinothrombium tinctorium</name>
    <dbReference type="NCBI Taxonomy" id="1965070"/>
    <lineage>
        <taxon>Eukaryota</taxon>
        <taxon>Metazoa</taxon>
        <taxon>Ecdysozoa</taxon>
        <taxon>Arthropoda</taxon>
        <taxon>Chelicerata</taxon>
        <taxon>Arachnida</taxon>
        <taxon>Acari</taxon>
        <taxon>Acariformes</taxon>
        <taxon>Trombidiformes</taxon>
        <taxon>Prostigmata</taxon>
        <taxon>Anystina</taxon>
        <taxon>Parasitengona</taxon>
        <taxon>Trombidioidea</taxon>
        <taxon>Trombidiidae</taxon>
        <taxon>Dinothrombium</taxon>
    </lineage>
</organism>
<dbReference type="SUPFAM" id="SSF46785">
    <property type="entry name" value="Winged helix' DNA-binding domain"/>
    <property type="match status" value="1"/>
</dbReference>
<dbReference type="InterPro" id="IPR042065">
    <property type="entry name" value="E3_ELL-like"/>
</dbReference>
<dbReference type="PROSITE" id="PS51157">
    <property type="entry name" value="ZF_UBR"/>
    <property type="match status" value="1"/>
</dbReference>
<dbReference type="EMBL" id="NCKU01000085">
    <property type="protein sequence ID" value="RWS17388.1"/>
    <property type="molecule type" value="Genomic_DNA"/>
</dbReference>
<gene>
    <name evidence="13" type="ORF">B4U79_13480</name>
</gene>
<evidence type="ECO:0000256" key="9">
    <source>
        <dbReference type="PROSITE-ProRule" id="PRU00508"/>
    </source>
</evidence>
<evidence type="ECO:0000256" key="6">
    <source>
        <dbReference type="ARBA" id="ARBA00022786"/>
    </source>
</evidence>
<dbReference type="STRING" id="1965070.A0A443RQ67"/>
<evidence type="ECO:0000259" key="12">
    <source>
        <dbReference type="PROSITE" id="PS51157"/>
    </source>
</evidence>
<evidence type="ECO:0000313" key="14">
    <source>
        <dbReference type="Proteomes" id="UP000285301"/>
    </source>
</evidence>
<reference evidence="13 14" key="1">
    <citation type="journal article" date="2018" name="Gigascience">
        <title>Genomes of trombidid mites reveal novel predicted allergens and laterally-transferred genes associated with secondary metabolism.</title>
        <authorList>
            <person name="Dong X."/>
            <person name="Chaisiri K."/>
            <person name="Xia D."/>
            <person name="Armstrong S.D."/>
            <person name="Fang Y."/>
            <person name="Donnelly M.J."/>
            <person name="Kadowaki T."/>
            <person name="McGarry J.W."/>
            <person name="Darby A.C."/>
            <person name="Makepeace B.L."/>
        </authorList>
    </citation>
    <scope>NUCLEOTIDE SEQUENCE [LARGE SCALE GENOMIC DNA]</scope>
    <source>
        <strain evidence="13">UoL-WK</strain>
    </source>
</reference>
<dbReference type="Gene3D" id="2.10.110.30">
    <property type="match status" value="1"/>
</dbReference>
<keyword evidence="3 10" id="KW-0808">Transferase</keyword>
<dbReference type="SMART" id="SM00396">
    <property type="entry name" value="ZnF_UBR1"/>
    <property type="match status" value="1"/>
</dbReference>
<evidence type="ECO:0000256" key="7">
    <source>
        <dbReference type="ARBA" id="ARBA00022833"/>
    </source>
</evidence>
<dbReference type="Pfam" id="PF02207">
    <property type="entry name" value="zf-UBR"/>
    <property type="match status" value="1"/>
</dbReference>
<accession>A0A443RQ67</accession>
<dbReference type="Gene3D" id="3.30.1390.10">
    <property type="match status" value="1"/>
</dbReference>
<dbReference type="GO" id="GO:0071596">
    <property type="term" value="P:ubiquitin-dependent protein catabolic process via the N-end rule pathway"/>
    <property type="evidence" value="ECO:0007669"/>
    <property type="project" value="UniProtKB-UniRule"/>
</dbReference>
<feature type="domain" description="UBR-type" evidence="12">
    <location>
        <begin position="93"/>
        <end position="164"/>
    </location>
</feature>
<sequence>SNRELTMAFVPPVGEWIERMNAGRMSIANVRKHWSEEVPKVFCPKRDCDCLNISYDEQKARRVLFETLEQFMTASPNPDTVFAQLKQLDDSPFLCGKVFKSGEPTYSCRDCALDSTCTLCVDCFKNSPHRNHKYRMSMSGGGGYCDCGDVEAWKENPFCSTHLQGYNNSRKNITAVERLPRDLTERVRLIFEAVVKYCFEVLTLDHSPNLPEDLQYKGSDEQNISSDYATMLFNDEIHTYEQVITTLNRAIECSNKEAIGFATTVDREGRSIVKCAPFQVCSQIKSAIEKLTNRHGSKPLRVDVIHTTVVAHQTYAMRLLAWLQNIIGHCEGFASIFSSVIMEPFPFGEEATNSSSVLLLERIMRVDVQLWKIARSQWHQLFISGLLMEAESKKRFAKVFTRLYGQLMKDFINDDHEHSVSIISLSVQIFTVPSLAQSLIAEDDALSIVMKAFSDECRRHRNHDGKLAFERNHITMTSFRRAQFILLDLKYLLSVKPKEWNDSLRKNFLAGFSKLIELLEWMQGMDSVVRQVGQHVEFEAEWETGINLQLKLAPALTLFIDWCGSDRIVLLKALRTALTKLDQKREKTQFKSWNLCGVEANYIDYDVSSMPVTIHLPLSRVVAGLLLHLTRYDVNYNSPEFLIRKTLTPIQLMELPLRTLVMIAQFRAGMWRRNGYSLVNQVYFYHNVRLREEMYDRDILMLQYVAALIDPNEFLINLLNKFGLFIWTQENYEYTHRKPEEDFVRQTISLVEEFLSLLLIIVSERHTPGVGKVSVEDRLKKEIVQWLCVSPLTHSDLIKCLPKDTVNEAVIENILSEVAVFKKPVNQSGGKYELKDEYYKEFNPFFYHFTRQDQSYAEEVQIKRKKQDKEKFICCPPPVPSEFTSQFRPIRNILQCDVFFHIMSLVLQRTNSMYSMSYSETQFEKVMHLIGTALHEEERALRLAGNPEECDFMFTELAMKKDLYRQLENCVKCSRIGDHKDLLLWVIEKFNQVYQLRKNGVVDSALLLPVKDENANAASSSKKPPNRNVELSAQRRARIMEQMSAMQRNFIKEHADFFKSEDEKSRETPSNLSMDVGEDESIEQNLSDPIAVGLKQRGKSVQVESQICILCREEQQISSNERCMVLAAFVQQSTVLSKNRDRKINSLEDNIDALLMPADLYFGAHISTCGHVMHSDCWQKFFESVLAKERRRPLRYGRHVSFDVDKQEFLCPLCECLSNSVIPLIPTLQLHNLSTLSSNVKMSLSCWLTALYNSVEKVQPIWVKDPSMNVETGEKYICRFKANPLKSVLENLNSESAETFKRVVTSYSECASNSRSNPLPSSIMEMMKTLAQSIFTVGLNVHPNSEDDRVPVMSYWSCAFTIHAIERVLRVEEKPIFNDLSSRRYNCLQALVRYVGVSSAVFNVAIVRSHCIRLLRYLLVNDHYISSRSSCLDVDAFGLLVSLVLSSPSLYTNEEEENPGCALTIPVGNIFDQHYVNLILVFHLMQIILTHKSTNVEEPMEIDSLNISSDEVELHFINEFYHDVLLAAQLKPESKPEPRVLLRQLKAKLLPFLRCSAIFFHFLTNVVPPSKLKNGERGLLNCEEEFASLTEYLGLSPKFSIILSSSSLRQLALCWVRHPRIIHLVTQNSAKVQSQSELPFKLIEQPHEVNELIELPNDYSELINSVSQFTCPNSDGDDSRSPTMCLVCGKMFCSQSYCCQIDLEGTMVGACTHHAHFCGAGVGIFLRIRDCKILLLAGKTKGCYMSPPYIDEYGETDQGLVRGNPLHLCRTSYKELHKLWLRHGIPEQIAHALEMSSNLAATNWQLL</sequence>
<dbReference type="GO" id="GO:0016567">
    <property type="term" value="P:protein ubiquitination"/>
    <property type="evidence" value="ECO:0007669"/>
    <property type="project" value="UniProtKB-UniRule"/>
</dbReference>
<dbReference type="GO" id="GO:0000151">
    <property type="term" value="C:ubiquitin ligase complex"/>
    <property type="evidence" value="ECO:0007669"/>
    <property type="project" value="TreeGrafter"/>
</dbReference>
<dbReference type="Gene3D" id="1.10.10.2670">
    <property type="entry name" value="E3 ubiquitin-protein ligase"/>
    <property type="match status" value="1"/>
</dbReference>
<dbReference type="FunFam" id="2.10.110.30:FF:000001">
    <property type="entry name" value="E3 ubiquitin-protein ligase UBR2 isoform 1"/>
    <property type="match status" value="1"/>
</dbReference>
<dbReference type="InterPro" id="IPR036390">
    <property type="entry name" value="WH_DNA-bd_sf"/>
</dbReference>
<comment type="pathway">
    <text evidence="2 10">Protein modification; protein ubiquitination.</text>
</comment>
<evidence type="ECO:0000256" key="3">
    <source>
        <dbReference type="ARBA" id="ARBA00022679"/>
    </source>
</evidence>
<dbReference type="UniPathway" id="UPA00143"/>
<feature type="non-terminal residue" evidence="13">
    <location>
        <position position="1"/>
    </location>
</feature>
<dbReference type="InterPro" id="IPR055194">
    <property type="entry name" value="UBR1-like_WH"/>
</dbReference>
<evidence type="ECO:0000256" key="11">
    <source>
        <dbReference type="SAM" id="MobiDB-lite"/>
    </source>
</evidence>
<name>A0A443RQ67_9ACAR</name>
<evidence type="ECO:0000256" key="10">
    <source>
        <dbReference type="RuleBase" id="RU366018"/>
    </source>
</evidence>
<keyword evidence="14" id="KW-1185">Reference proteome</keyword>
<dbReference type="PANTHER" id="PTHR21497">
    <property type="entry name" value="UBIQUITIN LIGASE E3 ALPHA-RELATED"/>
    <property type="match status" value="1"/>
</dbReference>